<comment type="caution">
    <text evidence="6">The sequence shown here is derived from an EMBL/GenBank/DDBJ whole genome shotgun (WGS) entry which is preliminary data.</text>
</comment>
<evidence type="ECO:0000313" key="7">
    <source>
        <dbReference type="Proteomes" id="UP000051096"/>
    </source>
</evidence>
<keyword evidence="1" id="KW-0479">Metal-binding</keyword>
<protein>
    <submittedName>
        <fullName evidence="6">Methyl-viologen-reducing hydrogenase subunit delta</fullName>
    </submittedName>
</protein>
<keyword evidence="3" id="KW-0408">Iron</keyword>
<dbReference type="Pfam" id="PF02662">
    <property type="entry name" value="FlpD"/>
    <property type="match status" value="1"/>
</dbReference>
<accession>A0A0S8GNB3</accession>
<reference evidence="6 7" key="1">
    <citation type="journal article" date="2015" name="Microbiome">
        <title>Genomic resolution of linkages in carbon, nitrogen, and sulfur cycling among widespread estuary sediment bacteria.</title>
        <authorList>
            <person name="Baker B.J."/>
            <person name="Lazar C.S."/>
            <person name="Teske A.P."/>
            <person name="Dick G.J."/>
        </authorList>
    </citation>
    <scope>NUCLEOTIDE SEQUENCE [LARGE SCALE GENOMIC DNA]</scope>
    <source>
        <strain evidence="6">SM23_60</strain>
    </source>
</reference>
<evidence type="ECO:0000256" key="4">
    <source>
        <dbReference type="ARBA" id="ARBA00023014"/>
    </source>
</evidence>
<dbReference type="AlphaFoldDB" id="A0A0S8GNB3"/>
<dbReference type="PATRIC" id="fig|1703780.3.peg.2757"/>
<keyword evidence="4" id="KW-0411">Iron-sulfur</keyword>
<gene>
    <name evidence="6" type="ORF">AMJ87_00600</name>
</gene>
<dbReference type="GO" id="GO:0016491">
    <property type="term" value="F:oxidoreductase activity"/>
    <property type="evidence" value="ECO:0007669"/>
    <property type="project" value="UniProtKB-KW"/>
</dbReference>
<sequence>MSDFQPKIIIFCCNWCSYAGADLAGVSRLQIDPHFRVIRTMCSGRIEPEFILSAFRKGADGVMITGCHPGDCHYINGNYKTLRRYHFMKVLLEELGIDTRRIGLKFISAGEGIEFQKTVNQFVDQVRQLGPAKYGQEE</sequence>
<dbReference type="EMBL" id="LJUO01000002">
    <property type="protein sequence ID" value="KPK73844.1"/>
    <property type="molecule type" value="Genomic_DNA"/>
</dbReference>
<dbReference type="Proteomes" id="UP000051096">
    <property type="component" value="Unassembled WGS sequence"/>
</dbReference>
<name>A0A0S8GNB3_UNCW3</name>
<evidence type="ECO:0000313" key="6">
    <source>
        <dbReference type="EMBL" id="KPK73844.1"/>
    </source>
</evidence>
<evidence type="ECO:0000256" key="2">
    <source>
        <dbReference type="ARBA" id="ARBA00023002"/>
    </source>
</evidence>
<organism evidence="6 7">
    <name type="scientific">candidate division WOR_3 bacterium SM23_60</name>
    <dbReference type="NCBI Taxonomy" id="1703780"/>
    <lineage>
        <taxon>Bacteria</taxon>
        <taxon>Bacteria division WOR-3</taxon>
    </lineage>
</organism>
<dbReference type="GO" id="GO:0051536">
    <property type="term" value="F:iron-sulfur cluster binding"/>
    <property type="evidence" value="ECO:0007669"/>
    <property type="project" value="UniProtKB-KW"/>
</dbReference>
<dbReference type="InterPro" id="IPR003813">
    <property type="entry name" value="MvhD/FlpD"/>
</dbReference>
<proteinExistence type="predicted"/>
<evidence type="ECO:0000256" key="1">
    <source>
        <dbReference type="ARBA" id="ARBA00022723"/>
    </source>
</evidence>
<dbReference type="GO" id="GO:0046872">
    <property type="term" value="F:metal ion binding"/>
    <property type="evidence" value="ECO:0007669"/>
    <property type="project" value="UniProtKB-KW"/>
</dbReference>
<feature type="domain" description="F420-non-reducing hydrogenase iron-sulfur subunit D" evidence="5">
    <location>
        <begin position="8"/>
        <end position="130"/>
    </location>
</feature>
<keyword evidence="2" id="KW-0560">Oxidoreductase</keyword>
<evidence type="ECO:0000259" key="5">
    <source>
        <dbReference type="Pfam" id="PF02662"/>
    </source>
</evidence>
<evidence type="ECO:0000256" key="3">
    <source>
        <dbReference type="ARBA" id="ARBA00023004"/>
    </source>
</evidence>